<accession>A0ABT2EEM5</accession>
<dbReference type="PANTHER" id="PTHR34039">
    <property type="entry name" value="UPF0102 PROTEIN YRAN"/>
    <property type="match status" value="1"/>
</dbReference>
<dbReference type="SUPFAM" id="SSF52980">
    <property type="entry name" value="Restriction endonuclease-like"/>
    <property type="match status" value="1"/>
</dbReference>
<organism evidence="3 4">
    <name type="scientific">Halomonas dongshanensis</name>
    <dbReference type="NCBI Taxonomy" id="2890835"/>
    <lineage>
        <taxon>Bacteria</taxon>
        <taxon>Pseudomonadati</taxon>
        <taxon>Pseudomonadota</taxon>
        <taxon>Gammaproteobacteria</taxon>
        <taxon>Oceanospirillales</taxon>
        <taxon>Halomonadaceae</taxon>
        <taxon>Halomonas</taxon>
    </lineage>
</organism>
<reference evidence="3" key="1">
    <citation type="submission" date="2021-11" db="EMBL/GenBank/DDBJ databases">
        <title>Halomonas sp., isolated from a coastal aquaculture zone in Dongshan Bay.</title>
        <authorList>
            <person name="Lin W."/>
        </authorList>
    </citation>
    <scope>NUCLEOTIDE SEQUENCE</scope>
    <source>
        <strain evidence="3">Yzlin-01</strain>
    </source>
</reference>
<evidence type="ECO:0000256" key="2">
    <source>
        <dbReference type="HAMAP-Rule" id="MF_00048"/>
    </source>
</evidence>
<protein>
    <recommendedName>
        <fullName evidence="2">UPF0102 protein LLY24_11945</fullName>
    </recommendedName>
</protein>
<keyword evidence="4" id="KW-1185">Reference proteome</keyword>
<name>A0ABT2EEM5_9GAMM</name>
<dbReference type="CDD" id="cd20736">
    <property type="entry name" value="PoNe_Nuclease"/>
    <property type="match status" value="1"/>
</dbReference>
<dbReference type="InterPro" id="IPR003509">
    <property type="entry name" value="UPF0102_YraN-like"/>
</dbReference>
<proteinExistence type="inferred from homology"/>
<dbReference type="NCBIfam" id="TIGR00252">
    <property type="entry name" value="YraN family protein"/>
    <property type="match status" value="1"/>
</dbReference>
<dbReference type="Proteomes" id="UP001165542">
    <property type="component" value="Unassembled WGS sequence"/>
</dbReference>
<dbReference type="InterPro" id="IPR011856">
    <property type="entry name" value="tRNA_endonuc-like_dom_sf"/>
</dbReference>
<dbReference type="PANTHER" id="PTHR34039:SF1">
    <property type="entry name" value="UPF0102 PROTEIN YRAN"/>
    <property type="match status" value="1"/>
</dbReference>
<dbReference type="Pfam" id="PF02021">
    <property type="entry name" value="UPF0102"/>
    <property type="match status" value="1"/>
</dbReference>
<sequence>MTTDSRSARHRGTAIEHLAARWLAERGLELIAHSHAVKGGELDLIMRDGPTLVFIEVKHRVDTRHGHPLETITATKQRRIARAAALYLAQHRLTCPCRFDIMAIIGTPPNLHYEWVQAAFDAF</sequence>
<dbReference type="HAMAP" id="MF_00048">
    <property type="entry name" value="UPF0102"/>
    <property type="match status" value="1"/>
</dbReference>
<evidence type="ECO:0000313" key="4">
    <source>
        <dbReference type="Proteomes" id="UP001165542"/>
    </source>
</evidence>
<dbReference type="InterPro" id="IPR011335">
    <property type="entry name" value="Restrct_endonuc-II-like"/>
</dbReference>
<dbReference type="Gene3D" id="3.40.1350.10">
    <property type="match status" value="1"/>
</dbReference>
<dbReference type="RefSeq" id="WP_259036529.1">
    <property type="nucleotide sequence ID" value="NZ_JAJISC010000005.1"/>
</dbReference>
<comment type="similarity">
    <text evidence="1 2">Belongs to the UPF0102 family.</text>
</comment>
<dbReference type="NCBIfam" id="NF009150">
    <property type="entry name" value="PRK12497.1-3"/>
    <property type="match status" value="1"/>
</dbReference>
<evidence type="ECO:0000256" key="1">
    <source>
        <dbReference type="ARBA" id="ARBA00006738"/>
    </source>
</evidence>
<evidence type="ECO:0000313" key="3">
    <source>
        <dbReference type="EMBL" id="MCS2610026.1"/>
    </source>
</evidence>
<comment type="caution">
    <text evidence="3">The sequence shown here is derived from an EMBL/GenBank/DDBJ whole genome shotgun (WGS) entry which is preliminary data.</text>
</comment>
<gene>
    <name evidence="3" type="ORF">LLY24_11945</name>
</gene>
<dbReference type="EMBL" id="JAJISC010000005">
    <property type="protein sequence ID" value="MCS2610026.1"/>
    <property type="molecule type" value="Genomic_DNA"/>
</dbReference>